<keyword evidence="2" id="KW-0472">Membrane</keyword>
<keyword evidence="2" id="KW-0812">Transmembrane</keyword>
<proteinExistence type="predicted"/>
<dbReference type="EMBL" id="JALLAZ020001802">
    <property type="protein sequence ID" value="KAL3763446.1"/>
    <property type="molecule type" value="Genomic_DNA"/>
</dbReference>
<comment type="caution">
    <text evidence="3">The sequence shown here is derived from an EMBL/GenBank/DDBJ whole genome shotgun (WGS) entry which is preliminary data.</text>
</comment>
<name>A0ABD3MN99_9STRA</name>
<evidence type="ECO:0000313" key="4">
    <source>
        <dbReference type="Proteomes" id="UP001530315"/>
    </source>
</evidence>
<evidence type="ECO:0000256" key="2">
    <source>
        <dbReference type="SAM" id="Phobius"/>
    </source>
</evidence>
<sequence length="382" mass="43603">MVGSVLFYASLLDSENDKNYEKGGRLPPKTPTAPQRPWRSSHSAVLAMATNLNLNDYQIFVGSLRATGYDGHIILGIRPDTSSDIIEYLEMQNVTMYRFYKADKCTYDGYLNNEGKPLDMTNWQCPKEYPDYKITHARFVLYKDWLVGCEGCTDGIMLTDARDSFFQADPFQTAVKLGLQYPILVFEEIVDCPTGLTCDEPRLDNTHWLTDFPVKVRGSSANDDGNELLLFYFYILPFFFASFLIKIAAIIHGSTMGSREGILEYLTAMREEFDYWKSREECRIDIIGDDQSIHNYLYYTNRLKNARAVPHRTGPIHVVGYQAARIDEKLGGKDAKKEDDAWQRWLPEEYGLINQETGMIVENLGRTPSTGFINMIGSVIIL</sequence>
<feature type="region of interest" description="Disordered" evidence="1">
    <location>
        <begin position="19"/>
        <end position="38"/>
    </location>
</feature>
<reference evidence="3 4" key="1">
    <citation type="submission" date="2024-10" db="EMBL/GenBank/DDBJ databases">
        <title>Updated reference genomes for cyclostephanoid diatoms.</title>
        <authorList>
            <person name="Roberts W.R."/>
            <person name="Alverson A.J."/>
        </authorList>
    </citation>
    <scope>NUCLEOTIDE SEQUENCE [LARGE SCALE GENOMIC DNA]</scope>
    <source>
        <strain evidence="3 4">AJA276-08</strain>
    </source>
</reference>
<evidence type="ECO:0000256" key="1">
    <source>
        <dbReference type="SAM" id="MobiDB-lite"/>
    </source>
</evidence>
<accession>A0ABD3MN99</accession>
<feature type="transmembrane region" description="Helical" evidence="2">
    <location>
        <begin position="229"/>
        <end position="251"/>
    </location>
</feature>
<protein>
    <submittedName>
        <fullName evidence="3">Uncharacterized protein</fullName>
    </submittedName>
</protein>
<gene>
    <name evidence="3" type="ORF">ACHAW5_010236</name>
</gene>
<dbReference type="Proteomes" id="UP001530315">
    <property type="component" value="Unassembled WGS sequence"/>
</dbReference>
<keyword evidence="2" id="KW-1133">Transmembrane helix</keyword>
<organism evidence="3 4">
    <name type="scientific">Stephanodiscus triporus</name>
    <dbReference type="NCBI Taxonomy" id="2934178"/>
    <lineage>
        <taxon>Eukaryota</taxon>
        <taxon>Sar</taxon>
        <taxon>Stramenopiles</taxon>
        <taxon>Ochrophyta</taxon>
        <taxon>Bacillariophyta</taxon>
        <taxon>Coscinodiscophyceae</taxon>
        <taxon>Thalassiosirophycidae</taxon>
        <taxon>Stephanodiscales</taxon>
        <taxon>Stephanodiscaceae</taxon>
        <taxon>Stephanodiscus</taxon>
    </lineage>
</organism>
<evidence type="ECO:0000313" key="3">
    <source>
        <dbReference type="EMBL" id="KAL3763446.1"/>
    </source>
</evidence>
<keyword evidence="4" id="KW-1185">Reference proteome</keyword>
<dbReference type="AlphaFoldDB" id="A0ABD3MN99"/>